<keyword evidence="3" id="KW-1185">Reference proteome</keyword>
<dbReference type="Proteomes" id="UP000243073">
    <property type="component" value="Unassembled WGS sequence"/>
</dbReference>
<dbReference type="OrthoDB" id="9814359at2"/>
<name>A0A1J4QG60_9GAMM</name>
<reference evidence="2 3" key="1">
    <citation type="submission" date="2016-07" db="EMBL/GenBank/DDBJ databases">
        <title>Draft Genome Sequence of Oceanisphaera psychrotolerans, isolated from coastal sediment samples.</title>
        <authorList>
            <person name="Zhuo S."/>
            <person name="Ruan Z."/>
        </authorList>
    </citation>
    <scope>NUCLEOTIDE SEQUENCE [LARGE SCALE GENOMIC DNA]</scope>
    <source>
        <strain evidence="2 3">LAM-WHM-ZC</strain>
    </source>
</reference>
<dbReference type="STRING" id="1414654.BFR47_00320"/>
<protein>
    <submittedName>
        <fullName evidence="2">Heavy metal transporter</fullName>
    </submittedName>
</protein>
<organism evidence="2 3">
    <name type="scientific">Oceanisphaera psychrotolerans</name>
    <dbReference type="NCBI Taxonomy" id="1414654"/>
    <lineage>
        <taxon>Bacteria</taxon>
        <taxon>Pseudomonadati</taxon>
        <taxon>Pseudomonadota</taxon>
        <taxon>Gammaproteobacteria</taxon>
        <taxon>Aeromonadales</taxon>
        <taxon>Aeromonadaceae</taxon>
        <taxon>Oceanisphaera</taxon>
    </lineage>
</organism>
<evidence type="ECO:0000313" key="2">
    <source>
        <dbReference type="EMBL" id="OIN12439.1"/>
    </source>
</evidence>
<sequence length="63" mass="6996">MISFTLPEMTCGHCVGVINQTLIELDPECELEFDLLNHIIKVESSCTREQLAEALTEAGYQPA</sequence>
<evidence type="ECO:0000313" key="3">
    <source>
        <dbReference type="Proteomes" id="UP000243073"/>
    </source>
</evidence>
<gene>
    <name evidence="2" type="ORF">BFR47_00320</name>
</gene>
<dbReference type="Pfam" id="PF00403">
    <property type="entry name" value="HMA"/>
    <property type="match status" value="1"/>
</dbReference>
<feature type="domain" description="HMA" evidence="1">
    <location>
        <begin position="4"/>
        <end position="60"/>
    </location>
</feature>
<dbReference type="EMBL" id="MDKE01000011">
    <property type="protein sequence ID" value="OIN12439.1"/>
    <property type="molecule type" value="Genomic_DNA"/>
</dbReference>
<dbReference type="InterPro" id="IPR006121">
    <property type="entry name" value="HMA_dom"/>
</dbReference>
<dbReference type="Gene3D" id="3.30.70.100">
    <property type="match status" value="1"/>
</dbReference>
<dbReference type="InterPro" id="IPR036163">
    <property type="entry name" value="HMA_dom_sf"/>
</dbReference>
<accession>A0A1J4QG60</accession>
<evidence type="ECO:0000259" key="1">
    <source>
        <dbReference type="Pfam" id="PF00403"/>
    </source>
</evidence>
<proteinExistence type="predicted"/>
<comment type="caution">
    <text evidence="2">The sequence shown here is derived from an EMBL/GenBank/DDBJ whole genome shotgun (WGS) entry which is preliminary data.</text>
</comment>
<dbReference type="CDD" id="cd00371">
    <property type="entry name" value="HMA"/>
    <property type="match status" value="1"/>
</dbReference>
<dbReference type="GO" id="GO:0046872">
    <property type="term" value="F:metal ion binding"/>
    <property type="evidence" value="ECO:0007669"/>
    <property type="project" value="InterPro"/>
</dbReference>
<dbReference type="SUPFAM" id="SSF55008">
    <property type="entry name" value="HMA, heavy metal-associated domain"/>
    <property type="match status" value="1"/>
</dbReference>
<dbReference type="AlphaFoldDB" id="A0A1J4QG60"/>